<feature type="compositionally biased region" description="Basic residues" evidence="8">
    <location>
        <begin position="508"/>
        <end position="521"/>
    </location>
</feature>
<keyword evidence="4" id="KW-0963">Cytoplasm</keyword>
<feature type="region of interest" description="Disordered" evidence="8">
    <location>
        <begin position="299"/>
        <end position="593"/>
    </location>
</feature>
<evidence type="ECO:0000256" key="3">
    <source>
        <dbReference type="ARBA" id="ARBA00010042"/>
    </source>
</evidence>
<dbReference type="GO" id="GO:0007059">
    <property type="term" value="P:chromosome segregation"/>
    <property type="evidence" value="ECO:0007669"/>
    <property type="project" value="UniProtKB-KW"/>
</dbReference>
<feature type="compositionally biased region" description="Low complexity" evidence="8">
    <location>
        <begin position="983"/>
        <end position="1006"/>
    </location>
</feature>
<dbReference type="Proteomes" id="UP001295740">
    <property type="component" value="Unassembled WGS sequence"/>
</dbReference>
<evidence type="ECO:0000256" key="7">
    <source>
        <dbReference type="ARBA" id="ARBA00023242"/>
    </source>
</evidence>
<protein>
    <submittedName>
        <fullName evidence="10">Uu.00g017390.m01.CDS01</fullName>
    </submittedName>
</protein>
<feature type="compositionally biased region" description="Polar residues" evidence="8">
    <location>
        <begin position="247"/>
        <end position="265"/>
    </location>
</feature>
<keyword evidence="7" id="KW-0539">Nucleus</keyword>
<evidence type="ECO:0000256" key="1">
    <source>
        <dbReference type="ARBA" id="ARBA00004123"/>
    </source>
</evidence>
<feature type="compositionally biased region" description="Low complexity" evidence="8">
    <location>
        <begin position="1169"/>
        <end position="1179"/>
    </location>
</feature>
<feature type="region of interest" description="Disordered" evidence="8">
    <location>
        <begin position="120"/>
        <end position="194"/>
    </location>
</feature>
<dbReference type="InterPro" id="IPR005635">
    <property type="entry name" value="Inner_centromere_prot_ARK-bd"/>
</dbReference>
<feature type="region of interest" description="Disordered" evidence="8">
    <location>
        <begin position="237"/>
        <end position="269"/>
    </location>
</feature>
<keyword evidence="6" id="KW-0206">Cytoskeleton</keyword>
<dbReference type="PANTHER" id="PTHR13142">
    <property type="entry name" value="INNER CENTROMERE PROTEIN"/>
    <property type="match status" value="1"/>
</dbReference>
<feature type="compositionally biased region" description="Low complexity" evidence="8">
    <location>
        <begin position="875"/>
        <end position="899"/>
    </location>
</feature>
<evidence type="ECO:0000256" key="4">
    <source>
        <dbReference type="ARBA" id="ARBA00022490"/>
    </source>
</evidence>
<feature type="compositionally biased region" description="Polar residues" evidence="8">
    <location>
        <begin position="1045"/>
        <end position="1058"/>
    </location>
</feature>
<feature type="compositionally biased region" description="Polar residues" evidence="8">
    <location>
        <begin position="383"/>
        <end position="411"/>
    </location>
</feature>
<sequence length="1308" mass="143162">MAGSRAARLQVGSTPWITEERSSAKQIAQDEVEEFTYSARNDFDWLNEHMAEIFSENQINVAEIFKTPGKLRGKTPRTVRKANAGENRVPLSDIFSATPKGASNPFAMSNVGRPNSPRVRIAADPQPSPAKTRPTIPLKHIGSPKPDASKQPVSVVDSGYHGSQSQDAMDVDDPTALAEPTQPFSPQGNHHVAFHVSPEPHLYGSSARQSPEPTVDTATDDLSTQYFTAHVGAAMSSTKKSVHHESTTPTGSPAQFAESTTSHTPSAEPDVMDTVLEEPSRSPSDGSSPIRPIVRKSSLNFASLPAREPITHKSIGNRISRTSHLDQHRTSYYNRQTGGKSLGNARPELTDDENDENDDMDIDMDEELTTQQAQVPAEPDNATMHNKTYTQRLQDQINKLGQSQANISQASKPIAESTVPQRPAATLPVSQPTPQKKPLPSPKKTTTTPGAFPEDDEDDWIRPLGPPDNSSSLFSPRPGLPKSYSTDVMEGVSGKETVSGHDFAVPKTRQRTSRSKSPRRPRVPEKNTSTLGHHKSVSVPALPITDDRGDEESIAPKKTISVSNPPLATVSEIERPTTPMKTPSRGFGNSPLKQVKNKLSSILKSSKGLLASSAAISAEGKSSLLSPSTTRLGLHAAPSTQTLGSPLSKDTQPLYPDLSRHANDSQTLARPASPARTEGRRTRASIEREKAGEKRKEKEAKEARRMAEQMEKLEKAREKEREKARVFSKEQERVASQEKHVADQKEQDEGAAAPTLNDAPGQTRTSPRKAKPQTAAEARATEAAMLDERTIDDVDMVDAPGSMPPPSVPRSAAPPSATKTREIKRPVRPAKEPAGRGKQAPTVIRVNMGSQHSQYHPSNNSLSSSLHDTLSQPQPKTKPSLQSLKSSTSSVGRPKALEAAARRKEQEEREAQRKRDAKAEMERKRAAMQEEERRQEQQRKLEAERQKEEERRQVAMQAEAKKNAQRQAMLEKAKQTRAPPPAARNQPNAPLEYSRAEAAPARPPSRMNTAAPRSQDEGGRTLLPTGSKAAMKRPLQQDNGEDNASRQTQARVGNAYQSKESKRMRMTDELNDNTEREKQPSLKGAPVRPSGGLKKELPAKSMFPAGYANAPQTGTRDLFKTTLTHQHNSQVKVAHPLDMAQVSKGAIPFAPNPNPAGPSYKTPGRPQGVAAAKSVAKSATRSSPRFQNGDAIELPEINTDDDDDDDDDDDGGKDMVAAWADSPNLRRALVEQETQNPFEVFGAPGPLNMEEVFVKSKDRFHKFRARTSSANWSGSDRLTEEEIRKDLAARDKMRREGGWTYEMSRDMV</sequence>
<comment type="similarity">
    <text evidence="3">Belongs to the INCENP family.</text>
</comment>
<feature type="compositionally biased region" description="Acidic residues" evidence="8">
    <location>
        <begin position="1198"/>
        <end position="1211"/>
    </location>
</feature>
<keyword evidence="5" id="KW-0159">Chromosome partition</keyword>
<gene>
    <name evidence="10" type="ORF">KHLLAP_LOCUS14088</name>
</gene>
<evidence type="ECO:0000313" key="11">
    <source>
        <dbReference type="Proteomes" id="UP001295740"/>
    </source>
</evidence>
<feature type="compositionally biased region" description="Basic and acidic residues" evidence="8">
    <location>
        <begin position="900"/>
        <end position="953"/>
    </location>
</feature>
<evidence type="ECO:0000256" key="6">
    <source>
        <dbReference type="ARBA" id="ARBA00023212"/>
    </source>
</evidence>
<feature type="compositionally biased region" description="Basic and acidic residues" evidence="8">
    <location>
        <begin position="1059"/>
        <end position="1080"/>
    </location>
</feature>
<organism evidence="10 11">
    <name type="scientific">Anthostomella pinea</name>
    <dbReference type="NCBI Taxonomy" id="933095"/>
    <lineage>
        <taxon>Eukaryota</taxon>
        <taxon>Fungi</taxon>
        <taxon>Dikarya</taxon>
        <taxon>Ascomycota</taxon>
        <taxon>Pezizomycotina</taxon>
        <taxon>Sordariomycetes</taxon>
        <taxon>Xylariomycetidae</taxon>
        <taxon>Xylariales</taxon>
        <taxon>Xylariaceae</taxon>
        <taxon>Anthostomella</taxon>
    </lineage>
</organism>
<evidence type="ECO:0000256" key="5">
    <source>
        <dbReference type="ARBA" id="ARBA00022829"/>
    </source>
</evidence>
<reference evidence="10" key="1">
    <citation type="submission" date="2023-10" db="EMBL/GenBank/DDBJ databases">
        <authorList>
            <person name="Hackl T."/>
        </authorList>
    </citation>
    <scope>NUCLEOTIDE SEQUENCE</scope>
</reference>
<accession>A0AAI8VZS5</accession>
<dbReference type="EMBL" id="CAUWAG010000020">
    <property type="protein sequence ID" value="CAJ2513620.1"/>
    <property type="molecule type" value="Genomic_DNA"/>
</dbReference>
<feature type="compositionally biased region" description="Polar residues" evidence="8">
    <location>
        <begin position="330"/>
        <end position="339"/>
    </location>
</feature>
<dbReference type="PANTHER" id="PTHR13142:SF1">
    <property type="entry name" value="INNER CENTROMERE PROTEIN"/>
    <property type="match status" value="1"/>
</dbReference>
<proteinExistence type="inferred from homology"/>
<feature type="compositionally biased region" description="Low complexity" evidence="8">
    <location>
        <begin position="774"/>
        <end position="784"/>
    </location>
</feature>
<comment type="caution">
    <text evidence="10">The sequence shown here is derived from an EMBL/GenBank/DDBJ whole genome shotgun (WGS) entry which is preliminary data.</text>
</comment>
<feature type="compositionally biased region" description="Basic and acidic residues" evidence="8">
    <location>
        <begin position="819"/>
        <end position="835"/>
    </location>
</feature>
<feature type="compositionally biased region" description="Acidic residues" evidence="8">
    <location>
        <begin position="350"/>
        <end position="368"/>
    </location>
</feature>
<evidence type="ECO:0000256" key="8">
    <source>
        <dbReference type="SAM" id="MobiDB-lite"/>
    </source>
</evidence>
<keyword evidence="11" id="KW-1185">Reference proteome</keyword>
<feature type="compositionally biased region" description="Polar residues" evidence="8">
    <location>
        <begin position="638"/>
        <end position="651"/>
    </location>
</feature>
<name>A0AAI8VZS5_9PEZI</name>
<dbReference type="Pfam" id="PF03941">
    <property type="entry name" value="INCENP_ARK-bind"/>
    <property type="match status" value="1"/>
</dbReference>
<comment type="subcellular location">
    <subcellularLocation>
        <location evidence="2">Cytoplasm</location>
        <location evidence="2">Cytoskeleton</location>
        <location evidence="2">Spindle</location>
    </subcellularLocation>
    <subcellularLocation>
        <location evidence="1">Nucleus</location>
    </subcellularLocation>
</comment>
<feature type="compositionally biased region" description="Basic and acidic residues" evidence="8">
    <location>
        <begin position="677"/>
        <end position="748"/>
    </location>
</feature>
<feature type="region of interest" description="Disordered" evidence="8">
    <location>
        <begin position="1145"/>
        <end position="1217"/>
    </location>
</feature>
<evidence type="ECO:0000256" key="2">
    <source>
        <dbReference type="ARBA" id="ARBA00004186"/>
    </source>
</evidence>
<evidence type="ECO:0000259" key="9">
    <source>
        <dbReference type="Pfam" id="PF03941"/>
    </source>
</evidence>
<feature type="domain" description="Inner centromere protein ARK-binding" evidence="9">
    <location>
        <begin position="1196"/>
        <end position="1253"/>
    </location>
</feature>
<evidence type="ECO:0000313" key="10">
    <source>
        <dbReference type="EMBL" id="CAJ2513620.1"/>
    </source>
</evidence>
<feature type="compositionally biased region" description="Polar residues" evidence="8">
    <location>
        <begin position="848"/>
        <end position="857"/>
    </location>
</feature>
<dbReference type="GO" id="GO:0005634">
    <property type="term" value="C:nucleus"/>
    <property type="evidence" value="ECO:0007669"/>
    <property type="project" value="UniProtKB-SubCell"/>
</dbReference>
<dbReference type="GO" id="GO:0005819">
    <property type="term" value="C:spindle"/>
    <property type="evidence" value="ECO:0007669"/>
    <property type="project" value="UniProtKB-SubCell"/>
</dbReference>
<feature type="region of interest" description="Disordered" evidence="8">
    <location>
        <begin position="614"/>
        <end position="1111"/>
    </location>
</feature>